<proteinExistence type="predicted"/>
<gene>
    <name evidence="1" type="ORF">RINTHH_16210</name>
</gene>
<name>M1X615_9NOST</name>
<reference evidence="2" key="2">
    <citation type="submission" date="2016-01" db="EMBL/GenBank/DDBJ databases">
        <title>Diatom-associated endosymboitic cyanobacterium lacks core nitrogen metabolism enzymes.</title>
        <authorList>
            <person name="Hilton J.A."/>
            <person name="Foster R.A."/>
            <person name="Tripp H.J."/>
            <person name="Carter B.J."/>
            <person name="Zehr J.P."/>
            <person name="Villareal T.A."/>
        </authorList>
    </citation>
    <scope>NUCLEOTIDE SEQUENCE [LARGE SCALE GENOMIC DNA]</scope>
    <source>
        <strain evidence="2">HH01</strain>
    </source>
</reference>
<dbReference type="Proteomes" id="UP000053051">
    <property type="component" value="Unassembled WGS sequence"/>
</dbReference>
<evidence type="ECO:0000313" key="2">
    <source>
        <dbReference type="Proteomes" id="UP000053051"/>
    </source>
</evidence>
<keyword evidence="2" id="KW-1185">Reference proteome</keyword>
<accession>M1X615</accession>
<reference evidence="1 2" key="1">
    <citation type="submission" date="2012-05" db="EMBL/GenBank/DDBJ databases">
        <authorList>
            <person name="Hilton J."/>
        </authorList>
    </citation>
    <scope>NUCLEOTIDE SEQUENCE [LARGE SCALE GENOMIC DNA]</scope>
    <source>
        <strain evidence="1 2">HH01</strain>
    </source>
</reference>
<protein>
    <submittedName>
        <fullName evidence="1">Uncharacterized protein</fullName>
    </submittedName>
</protein>
<comment type="caution">
    <text evidence="1">The sequence shown here is derived from an EMBL/GenBank/DDBJ whole genome shotgun (WGS) entry which is preliminary data.</text>
</comment>
<evidence type="ECO:0000313" key="1">
    <source>
        <dbReference type="EMBL" id="CCH67776.1"/>
    </source>
</evidence>
<dbReference type="AlphaFoldDB" id="M1X615"/>
<sequence>MKAAPHDYHLPRLFSGRFTSINSSDNTIFIIRTINTGM</sequence>
<organism evidence="1 2">
    <name type="scientific">Richelia intracellularis HH01</name>
    <dbReference type="NCBI Taxonomy" id="1165094"/>
    <lineage>
        <taxon>Bacteria</taxon>
        <taxon>Bacillati</taxon>
        <taxon>Cyanobacteriota</taxon>
        <taxon>Cyanophyceae</taxon>
        <taxon>Nostocales</taxon>
        <taxon>Nostocaceae</taxon>
        <taxon>Richelia</taxon>
    </lineage>
</organism>
<dbReference type="EMBL" id="CAIY01000056">
    <property type="protein sequence ID" value="CCH67776.1"/>
    <property type="molecule type" value="Genomic_DNA"/>
</dbReference>